<organism evidence="3 4">
    <name type="scientific">Gloeothece verrucosa (strain PCC 7822)</name>
    <name type="common">Cyanothece sp. (strain PCC 7822)</name>
    <dbReference type="NCBI Taxonomy" id="497965"/>
    <lineage>
        <taxon>Bacteria</taxon>
        <taxon>Bacillati</taxon>
        <taxon>Cyanobacteriota</taxon>
        <taxon>Cyanophyceae</taxon>
        <taxon>Oscillatoriophycideae</taxon>
        <taxon>Chroococcales</taxon>
        <taxon>Aphanothecaceae</taxon>
        <taxon>Gloeothece</taxon>
        <taxon>Gloeothece verrucosa</taxon>
    </lineage>
</organism>
<dbReference type="KEGG" id="cyj:Cyan7822_4339"/>
<dbReference type="OrthoDB" id="425117at2"/>
<reference evidence="4" key="1">
    <citation type="journal article" date="2011" name="MBio">
        <title>Novel metabolic attributes of the genus Cyanothece, comprising a group of unicellular nitrogen-fixing Cyanobacteria.</title>
        <authorList>
            <person name="Bandyopadhyay A."/>
            <person name="Elvitigala T."/>
            <person name="Welsh E."/>
            <person name="Stockel J."/>
            <person name="Liberton M."/>
            <person name="Min H."/>
            <person name="Sherman L.A."/>
            <person name="Pakrasi H.B."/>
        </authorList>
    </citation>
    <scope>NUCLEOTIDE SEQUENCE [LARGE SCALE GENOMIC DNA]</scope>
    <source>
        <strain evidence="4">PCC 7822</strain>
    </source>
</reference>
<evidence type="ECO:0000313" key="4">
    <source>
        <dbReference type="Proteomes" id="UP000008206"/>
    </source>
</evidence>
<keyword evidence="4" id="KW-1185">Reference proteome</keyword>
<proteinExistence type="predicted"/>
<dbReference type="AlphaFoldDB" id="E0UA64"/>
<keyword evidence="1" id="KW-0159">Chromosome partition</keyword>
<dbReference type="GO" id="GO:0007059">
    <property type="term" value="P:chromosome segregation"/>
    <property type="evidence" value="ECO:0007669"/>
    <property type="project" value="UniProtKB-KW"/>
</dbReference>
<dbReference type="eggNOG" id="COG1354">
    <property type="taxonomic scope" value="Bacteria"/>
</dbReference>
<dbReference type="PANTHER" id="PTHR33969:SF2">
    <property type="entry name" value="SEGREGATION AND CONDENSATION PROTEIN A"/>
    <property type="match status" value="1"/>
</dbReference>
<dbReference type="STRING" id="497965.Cyan7822_4339"/>
<dbReference type="HOGENOM" id="CLU_070251_1_1_3"/>
<gene>
    <name evidence="3" type="ordered locus">Cyan7822_4339</name>
</gene>
<sequence length="254" mass="28855">MTTTPAQAAIATLIEMAQQGEIDPWDVQVIDVIDRFLVELGLPDDLDSADQQGNLSRSGQTFLWASMLVLLKADTLESLENEEEPESLIEPEELENEAQKRRLPLDLERHIKRRKSAPPLRKRRVTLSELIGQLEQIASQLEKASPSPVSKSHRSVSRREALRVITQLAHQENLTELANQLDQFLRIELPLLTGNQNSLELEELLHCWKVDPDQSAKNPDRVGVFWALLLLSSQSKVELSQSEFYQDLQIRVLV</sequence>
<dbReference type="EMBL" id="CP002198">
    <property type="protein sequence ID" value="ADN16256.1"/>
    <property type="molecule type" value="Genomic_DNA"/>
</dbReference>
<dbReference type="Proteomes" id="UP000008206">
    <property type="component" value="Chromosome"/>
</dbReference>
<evidence type="ECO:0000256" key="1">
    <source>
        <dbReference type="ARBA" id="ARBA00022829"/>
    </source>
</evidence>
<dbReference type="InterPro" id="IPR003768">
    <property type="entry name" value="ScpA"/>
</dbReference>
<accession>E0UA64</accession>
<evidence type="ECO:0000256" key="2">
    <source>
        <dbReference type="ARBA" id="ARBA00044777"/>
    </source>
</evidence>
<protein>
    <recommendedName>
        <fullName evidence="2">Segregation and condensation protein A</fullName>
    </recommendedName>
</protein>
<dbReference type="PANTHER" id="PTHR33969">
    <property type="entry name" value="SEGREGATION AND CONDENSATION PROTEIN A"/>
    <property type="match status" value="1"/>
</dbReference>
<dbReference type="RefSeq" id="WP_013324319.1">
    <property type="nucleotide sequence ID" value="NC_014501.1"/>
</dbReference>
<evidence type="ECO:0000313" key="3">
    <source>
        <dbReference type="EMBL" id="ADN16256.1"/>
    </source>
</evidence>
<dbReference type="Pfam" id="PF02616">
    <property type="entry name" value="SMC_ScpA"/>
    <property type="match status" value="1"/>
</dbReference>
<name>E0UA64_GLOV7</name>